<name>A0A1A9W7U4_9MUSC</name>
<keyword evidence="1" id="KW-1133">Transmembrane helix</keyword>
<evidence type="ECO:0000256" key="1">
    <source>
        <dbReference type="SAM" id="Phobius"/>
    </source>
</evidence>
<organism evidence="2 3">
    <name type="scientific">Glossina brevipalpis</name>
    <dbReference type="NCBI Taxonomy" id="37001"/>
    <lineage>
        <taxon>Eukaryota</taxon>
        <taxon>Metazoa</taxon>
        <taxon>Ecdysozoa</taxon>
        <taxon>Arthropoda</taxon>
        <taxon>Hexapoda</taxon>
        <taxon>Insecta</taxon>
        <taxon>Pterygota</taxon>
        <taxon>Neoptera</taxon>
        <taxon>Endopterygota</taxon>
        <taxon>Diptera</taxon>
        <taxon>Brachycera</taxon>
        <taxon>Muscomorpha</taxon>
        <taxon>Hippoboscoidea</taxon>
        <taxon>Glossinidae</taxon>
        <taxon>Glossina</taxon>
    </lineage>
</organism>
<sequence length="106" mass="11405">MLKQKRKVTDCRFIKRLPLSLGSNSASNSALVGSCASAAAARAALVDLFTALVLGLLVLLLLLLVVVLVSVFFIVFLTWCPRNAACILIAAFAVKNELERKTKAED</sequence>
<accession>A0A1A9W7U4</accession>
<dbReference type="PROSITE" id="PS51257">
    <property type="entry name" value="PROKAR_LIPOPROTEIN"/>
    <property type="match status" value="1"/>
</dbReference>
<dbReference type="VEuPathDB" id="VectorBase:GBRI009315"/>
<proteinExistence type="predicted"/>
<reference evidence="3" key="1">
    <citation type="submission" date="2014-03" db="EMBL/GenBank/DDBJ databases">
        <authorList>
            <person name="Aksoy S."/>
            <person name="Warren W."/>
            <person name="Wilson R.K."/>
        </authorList>
    </citation>
    <scope>NUCLEOTIDE SEQUENCE [LARGE SCALE GENOMIC DNA]</scope>
    <source>
        <strain evidence="3">IAEA</strain>
    </source>
</reference>
<keyword evidence="1" id="KW-0472">Membrane</keyword>
<evidence type="ECO:0000313" key="3">
    <source>
        <dbReference type="Proteomes" id="UP000091820"/>
    </source>
</evidence>
<protein>
    <submittedName>
        <fullName evidence="2">Uncharacterized protein</fullName>
    </submittedName>
</protein>
<dbReference type="EnsemblMetazoa" id="GBRI009315-RA">
    <property type="protein sequence ID" value="GBRI009315-PA"/>
    <property type="gene ID" value="GBRI009315"/>
</dbReference>
<feature type="transmembrane region" description="Helical" evidence="1">
    <location>
        <begin position="53"/>
        <end position="79"/>
    </location>
</feature>
<dbReference type="Proteomes" id="UP000091820">
    <property type="component" value="Unassembled WGS sequence"/>
</dbReference>
<reference evidence="2" key="2">
    <citation type="submission" date="2020-05" db="UniProtKB">
        <authorList>
            <consortium name="EnsemblMetazoa"/>
        </authorList>
    </citation>
    <scope>IDENTIFICATION</scope>
    <source>
        <strain evidence="2">IAEA</strain>
    </source>
</reference>
<keyword evidence="1" id="KW-0812">Transmembrane</keyword>
<evidence type="ECO:0000313" key="2">
    <source>
        <dbReference type="EnsemblMetazoa" id="GBRI009315-PA"/>
    </source>
</evidence>
<dbReference type="AlphaFoldDB" id="A0A1A9W7U4"/>
<keyword evidence="3" id="KW-1185">Reference proteome</keyword>